<gene>
    <name evidence="1" type="ORF">skT53_04590</name>
</gene>
<protein>
    <recommendedName>
        <fullName evidence="3">Sporulation histidine kinase inhibitor Sda</fullName>
    </recommendedName>
</protein>
<dbReference type="Pfam" id="PF08970">
    <property type="entry name" value="Sda"/>
    <property type="match status" value="1"/>
</dbReference>
<name>A0A7I8D5R4_9BACL</name>
<keyword evidence="2" id="KW-1185">Reference proteome</keyword>
<reference evidence="1 2" key="1">
    <citation type="submission" date="2020-08" db="EMBL/GenBank/DDBJ databases">
        <title>Complete Genome Sequence of Effusibacillus dendaii Strain skT53, Isolated from Farmland soil.</title>
        <authorList>
            <person name="Konishi T."/>
            <person name="Kawasaki H."/>
        </authorList>
    </citation>
    <scope>NUCLEOTIDE SEQUENCE [LARGE SCALE GENOMIC DNA]</scope>
    <source>
        <strain evidence="2">skT53</strain>
    </source>
</reference>
<accession>A0A7I8D5R4</accession>
<dbReference type="SUPFAM" id="SSF100985">
    <property type="entry name" value="Sporulation inhibitor Sda"/>
    <property type="match status" value="1"/>
</dbReference>
<dbReference type="Gene3D" id="1.10.287.1100">
    <property type="entry name" value="Sporulation inhibitor A"/>
    <property type="match status" value="1"/>
</dbReference>
<dbReference type="AlphaFoldDB" id="A0A7I8D5R4"/>
<dbReference type="RefSeq" id="WP_200759594.1">
    <property type="nucleotide sequence ID" value="NZ_AP023366.1"/>
</dbReference>
<dbReference type="InterPro" id="IPR015064">
    <property type="entry name" value="Sda"/>
</dbReference>
<sequence length="48" mass="5680">MENLDLVSEFVLINSYLQAVKYGLEEEFTNMLFEEIERRGLELPEVTK</sequence>
<evidence type="ECO:0000313" key="1">
    <source>
        <dbReference type="EMBL" id="BCJ85474.1"/>
    </source>
</evidence>
<organism evidence="1 2">
    <name type="scientific">Effusibacillus dendaii</name>
    <dbReference type="NCBI Taxonomy" id="2743772"/>
    <lineage>
        <taxon>Bacteria</taxon>
        <taxon>Bacillati</taxon>
        <taxon>Bacillota</taxon>
        <taxon>Bacilli</taxon>
        <taxon>Bacillales</taxon>
        <taxon>Alicyclobacillaceae</taxon>
        <taxon>Effusibacillus</taxon>
    </lineage>
</organism>
<evidence type="ECO:0008006" key="3">
    <source>
        <dbReference type="Google" id="ProtNLM"/>
    </source>
</evidence>
<dbReference type="InterPro" id="IPR036916">
    <property type="entry name" value="Sda_sf"/>
</dbReference>
<proteinExistence type="predicted"/>
<dbReference type="EMBL" id="AP023366">
    <property type="protein sequence ID" value="BCJ85474.1"/>
    <property type="molecule type" value="Genomic_DNA"/>
</dbReference>
<dbReference type="Proteomes" id="UP000593802">
    <property type="component" value="Chromosome"/>
</dbReference>
<evidence type="ECO:0000313" key="2">
    <source>
        <dbReference type="Proteomes" id="UP000593802"/>
    </source>
</evidence>
<dbReference type="KEGG" id="eff:skT53_04590"/>